<dbReference type="RefSeq" id="WP_133317689.1">
    <property type="nucleotide sequence ID" value="NZ_SMTL01000005.1"/>
</dbReference>
<evidence type="ECO:0000313" key="3">
    <source>
        <dbReference type="Proteomes" id="UP000295238"/>
    </source>
</evidence>
<organism evidence="2 3">
    <name type="scientific">Rhizobium deserti</name>
    <dbReference type="NCBI Taxonomy" id="2547961"/>
    <lineage>
        <taxon>Bacteria</taxon>
        <taxon>Pseudomonadati</taxon>
        <taxon>Pseudomonadota</taxon>
        <taxon>Alphaproteobacteria</taxon>
        <taxon>Hyphomicrobiales</taxon>
        <taxon>Rhizobiaceae</taxon>
        <taxon>Rhizobium/Agrobacterium group</taxon>
        <taxon>Rhizobium</taxon>
    </lineage>
</organism>
<feature type="region of interest" description="Disordered" evidence="1">
    <location>
        <begin position="145"/>
        <end position="181"/>
    </location>
</feature>
<sequence>MNNDIRTEDQKPSFETVSFPFDRMTVARFRETFPRARWDDNLQAWTVPGSTAKRRIDRWLAKETDRRIPFDDEKGRDAYHFEPILSPYLEVFHRGFRIRTPYSRTVVDELRQVPFARWNGDEKAWEVPFASYDDLQHRWMAIEEAAKRNEPQERQKRAEARKGTEEEAKARRRTAERKRRRLPVPVDELPPLERPVSTTAYGILVFTEVTGELIDPREVEDHHPGVDDQHVWAGWRHATLEELVHTWPARDEPDEEERIQGWWQPTLEELRAARRAAKARERRQVSRRAISGENVEGL</sequence>
<accession>A0A4R5UBU7</accession>
<keyword evidence="3" id="KW-1185">Reference proteome</keyword>
<evidence type="ECO:0008006" key="4">
    <source>
        <dbReference type="Google" id="ProtNLM"/>
    </source>
</evidence>
<evidence type="ECO:0000313" key="2">
    <source>
        <dbReference type="EMBL" id="TDK32350.1"/>
    </source>
</evidence>
<name>A0A4R5UBU7_9HYPH</name>
<feature type="compositionally biased region" description="Basic residues" evidence="1">
    <location>
        <begin position="170"/>
        <end position="181"/>
    </location>
</feature>
<dbReference type="Proteomes" id="UP000295238">
    <property type="component" value="Unassembled WGS sequence"/>
</dbReference>
<dbReference type="AlphaFoldDB" id="A0A4R5UBU7"/>
<proteinExistence type="predicted"/>
<evidence type="ECO:0000256" key="1">
    <source>
        <dbReference type="SAM" id="MobiDB-lite"/>
    </source>
</evidence>
<dbReference type="OrthoDB" id="8277395at2"/>
<protein>
    <recommendedName>
        <fullName evidence="4">HARP domain-containing protein</fullName>
    </recommendedName>
</protein>
<reference evidence="2 3" key="1">
    <citation type="submission" date="2019-03" db="EMBL/GenBank/DDBJ databases">
        <title>Rhizobium sp. nov., an bacterium isolated from biocrust in Mu Us Desert.</title>
        <authorList>
            <person name="Lixiong L."/>
        </authorList>
    </citation>
    <scope>NUCLEOTIDE SEQUENCE [LARGE SCALE GENOMIC DNA]</scope>
    <source>
        <strain evidence="2 3">SPY-1</strain>
    </source>
</reference>
<feature type="region of interest" description="Disordered" evidence="1">
    <location>
        <begin position="278"/>
        <end position="298"/>
    </location>
</feature>
<feature type="compositionally biased region" description="Basic and acidic residues" evidence="1">
    <location>
        <begin position="145"/>
        <end position="169"/>
    </location>
</feature>
<dbReference type="EMBL" id="SMTL01000005">
    <property type="protein sequence ID" value="TDK32350.1"/>
    <property type="molecule type" value="Genomic_DNA"/>
</dbReference>
<comment type="caution">
    <text evidence="2">The sequence shown here is derived from an EMBL/GenBank/DDBJ whole genome shotgun (WGS) entry which is preliminary data.</text>
</comment>
<gene>
    <name evidence="2" type="ORF">E2F50_18040</name>
</gene>